<feature type="compositionally biased region" description="Polar residues" evidence="6">
    <location>
        <begin position="318"/>
        <end position="338"/>
    </location>
</feature>
<keyword evidence="4" id="KW-0862">Zinc</keyword>
<dbReference type="Proteomes" id="UP000606974">
    <property type="component" value="Unassembled WGS sequence"/>
</dbReference>
<keyword evidence="3 5" id="KW-0863">Zinc-finger</keyword>
<dbReference type="Gene3D" id="3.30.160.60">
    <property type="entry name" value="Classic Zinc Finger"/>
    <property type="match status" value="2"/>
</dbReference>
<evidence type="ECO:0000256" key="4">
    <source>
        <dbReference type="ARBA" id="ARBA00022833"/>
    </source>
</evidence>
<evidence type="ECO:0000313" key="8">
    <source>
        <dbReference type="EMBL" id="KAF7509747.1"/>
    </source>
</evidence>
<reference evidence="8" key="1">
    <citation type="submission" date="2020-02" db="EMBL/GenBank/DDBJ databases">
        <authorList>
            <person name="Palmer J.M."/>
        </authorList>
    </citation>
    <scope>NUCLEOTIDE SEQUENCE</scope>
    <source>
        <strain evidence="8">EPUS1.4</strain>
        <tissue evidence="8">Thallus</tissue>
    </source>
</reference>
<dbReference type="OrthoDB" id="3269380at2759"/>
<feature type="compositionally biased region" description="Basic and acidic residues" evidence="6">
    <location>
        <begin position="42"/>
        <end position="53"/>
    </location>
</feature>
<evidence type="ECO:0000256" key="2">
    <source>
        <dbReference type="ARBA" id="ARBA00022737"/>
    </source>
</evidence>
<feature type="domain" description="C2H2-type" evidence="7">
    <location>
        <begin position="575"/>
        <end position="605"/>
    </location>
</feature>
<name>A0A8H7AKP8_9EURO</name>
<dbReference type="FunFam" id="3.30.160.60:FF:000676">
    <property type="entry name" value="C2H2 transcription factor (Sfp1)"/>
    <property type="match status" value="1"/>
</dbReference>
<keyword evidence="9" id="KW-1185">Reference proteome</keyword>
<feature type="region of interest" description="Disordered" evidence="6">
    <location>
        <begin position="111"/>
        <end position="149"/>
    </location>
</feature>
<feature type="region of interest" description="Disordered" evidence="6">
    <location>
        <begin position="1"/>
        <end position="76"/>
    </location>
</feature>
<feature type="region of interest" description="Disordered" evidence="6">
    <location>
        <begin position="666"/>
        <end position="688"/>
    </location>
</feature>
<comment type="caution">
    <text evidence="8">The sequence shown here is derived from an EMBL/GenBank/DDBJ whole genome shotgun (WGS) entry which is preliminary data.</text>
</comment>
<gene>
    <name evidence="8" type="ORF">GJ744_007442</name>
</gene>
<feature type="compositionally biased region" description="Polar residues" evidence="6">
    <location>
        <begin position="366"/>
        <end position="385"/>
    </location>
</feature>
<feature type="domain" description="C2H2-type" evidence="7">
    <location>
        <begin position="636"/>
        <end position="663"/>
    </location>
</feature>
<dbReference type="GO" id="GO:0005634">
    <property type="term" value="C:nucleus"/>
    <property type="evidence" value="ECO:0007669"/>
    <property type="project" value="TreeGrafter"/>
</dbReference>
<protein>
    <recommendedName>
        <fullName evidence="7">C2H2-type domain-containing protein</fullName>
    </recommendedName>
</protein>
<accession>A0A8H7AKP8</accession>
<evidence type="ECO:0000313" key="9">
    <source>
        <dbReference type="Proteomes" id="UP000606974"/>
    </source>
</evidence>
<evidence type="ECO:0000256" key="5">
    <source>
        <dbReference type="PROSITE-ProRule" id="PRU00042"/>
    </source>
</evidence>
<dbReference type="PROSITE" id="PS00028">
    <property type="entry name" value="ZINC_FINGER_C2H2_1"/>
    <property type="match status" value="1"/>
</dbReference>
<dbReference type="PROSITE" id="PS50157">
    <property type="entry name" value="ZINC_FINGER_C2H2_2"/>
    <property type="match status" value="2"/>
</dbReference>
<feature type="compositionally biased region" description="Polar residues" evidence="6">
    <location>
        <begin position="15"/>
        <end position="31"/>
    </location>
</feature>
<keyword evidence="2" id="KW-0677">Repeat</keyword>
<evidence type="ECO:0000256" key="6">
    <source>
        <dbReference type="SAM" id="MobiDB-lite"/>
    </source>
</evidence>
<feature type="compositionally biased region" description="Polar residues" evidence="6">
    <location>
        <begin position="677"/>
        <end position="688"/>
    </location>
</feature>
<feature type="region of interest" description="Disordered" evidence="6">
    <location>
        <begin position="354"/>
        <end position="390"/>
    </location>
</feature>
<dbReference type="SUPFAM" id="SSF57667">
    <property type="entry name" value="beta-beta-alpha zinc fingers"/>
    <property type="match status" value="1"/>
</dbReference>
<sequence>MLDYSESPPSLHHSPATSDNVLPTSRESTPLTPVGFAASVNRRSEKDRGKDGHLPWFRRPIGVGTATTSPFPDSPLLEPDFDDHSFPLFGASPPAGTMAGAADPIDIATRQASTSPRGPQSSNLTSALQRKPVGEARHVPGMSGSDRVDISETGKLTNVVDGVSAGDNGAKPISMRGVPEDKIRRGSLAQSMTAGMSWGGISVGSWIRDDIMMSGTSPFTFGNSPSFHSSSYLPKLEANFMRDFSCCGMTLPTLHDLLQHYEEAHAQKTSQQNKPNTADQPQMPDTRAAMATNVAAAVQQQAQQQINYKPIAPAHPSARSSQPQQDLRKASTSSSNLQAIPDMDTVEDMEMDDMDGVEEHTPPPNLYTQSHSNNQSPQAQFSQPHQPRLPQLNMNLMQGHQGLRNSTPTTPVTQGRQGHPFQNNPTVSSVNTPTLMSNPMQQQFQDLSGQYRGTPDSSAPGTPAELDESIMSGMGDMSMQNNPLLMGNQTQNFGLGGFGVNSDMIDLCIDEPAKRLFSPTGGYGSQNQQYAHMRLGSGQYGPNSDIARRIREQQMLAGVPDTTAGMMPNEEPKPFRCPVIGCEKAYKNQNGLKYHKSHGHNNQRLHDNADGTYSIVNPETSVPYEGTLGMEKEKPYKCETCGKRYKNLNGLKYHKTHSLPCNPELQTNGGPGASTGMMPTQGPNQTQNMGVSAAAGAVIDAIFQKSSSGVQKSIIDFAVCEKASPIQLYGLSVDHRAPRGTAQGSDQIKYI</sequence>
<feature type="region of interest" description="Disordered" evidence="6">
    <location>
        <begin position="404"/>
        <end position="436"/>
    </location>
</feature>
<keyword evidence="1" id="KW-0479">Metal-binding</keyword>
<evidence type="ECO:0000256" key="3">
    <source>
        <dbReference type="ARBA" id="ARBA00022771"/>
    </source>
</evidence>
<feature type="region of interest" description="Disordered" evidence="6">
    <location>
        <begin position="313"/>
        <end position="342"/>
    </location>
</feature>
<dbReference type="PANTHER" id="PTHR23057:SF0">
    <property type="entry name" value="JUXTAPOSED WITH ANOTHER ZINC FINGER PROTEIN 1"/>
    <property type="match status" value="1"/>
</dbReference>
<organism evidence="8 9">
    <name type="scientific">Endocarpon pusillum</name>
    <dbReference type="NCBI Taxonomy" id="364733"/>
    <lineage>
        <taxon>Eukaryota</taxon>
        <taxon>Fungi</taxon>
        <taxon>Dikarya</taxon>
        <taxon>Ascomycota</taxon>
        <taxon>Pezizomycotina</taxon>
        <taxon>Eurotiomycetes</taxon>
        <taxon>Chaetothyriomycetidae</taxon>
        <taxon>Verrucariales</taxon>
        <taxon>Verrucariaceae</taxon>
        <taxon>Endocarpon</taxon>
    </lineage>
</organism>
<dbReference type="SMART" id="SM00355">
    <property type="entry name" value="ZnF_C2H2"/>
    <property type="match status" value="3"/>
</dbReference>
<dbReference type="InterPro" id="IPR013087">
    <property type="entry name" value="Znf_C2H2_type"/>
</dbReference>
<feature type="compositionally biased region" description="Polar residues" evidence="6">
    <location>
        <begin position="111"/>
        <end position="128"/>
    </location>
</feature>
<dbReference type="AlphaFoldDB" id="A0A8H7AKP8"/>
<dbReference type="PANTHER" id="PTHR23057">
    <property type="entry name" value="JUXTAPOSED WITH ANOTHER ZINC FINGER PROTEIN 1"/>
    <property type="match status" value="1"/>
</dbReference>
<dbReference type="InterPro" id="IPR051580">
    <property type="entry name" value="ZnF-Chromatin_assoc"/>
</dbReference>
<evidence type="ECO:0000259" key="7">
    <source>
        <dbReference type="PROSITE" id="PS50157"/>
    </source>
</evidence>
<dbReference type="EMBL" id="JAACFV010000037">
    <property type="protein sequence ID" value="KAF7509747.1"/>
    <property type="molecule type" value="Genomic_DNA"/>
</dbReference>
<dbReference type="InterPro" id="IPR036236">
    <property type="entry name" value="Znf_C2H2_sf"/>
</dbReference>
<proteinExistence type="predicted"/>
<evidence type="ECO:0000256" key="1">
    <source>
        <dbReference type="ARBA" id="ARBA00022723"/>
    </source>
</evidence>
<dbReference type="GO" id="GO:0008270">
    <property type="term" value="F:zinc ion binding"/>
    <property type="evidence" value="ECO:0007669"/>
    <property type="project" value="UniProtKB-KW"/>
</dbReference>